<feature type="domain" description="Thioredoxin" evidence="1">
    <location>
        <begin position="17"/>
        <end position="142"/>
    </location>
</feature>
<keyword evidence="3" id="KW-1185">Reference proteome</keyword>
<dbReference type="PANTHER" id="PTHR47353:SF1">
    <property type="entry name" value="THIOREDOXIN-LIKE PROTEIN HCF164, CHLOROPLASTIC"/>
    <property type="match status" value="1"/>
</dbReference>
<dbReference type="RefSeq" id="WP_243098132.1">
    <property type="nucleotide sequence ID" value="NZ_CP058648.1"/>
</dbReference>
<dbReference type="AlphaFoldDB" id="A0A4R2TVB9"/>
<accession>A0A4R2TVB9</accession>
<dbReference type="Pfam" id="PF00085">
    <property type="entry name" value="Thioredoxin"/>
    <property type="match status" value="1"/>
</dbReference>
<name>A0A4R2TVB9_9FIRM</name>
<dbReference type="InterPro" id="IPR013766">
    <property type="entry name" value="Thioredoxin_domain"/>
</dbReference>
<evidence type="ECO:0000259" key="1">
    <source>
        <dbReference type="PROSITE" id="PS51352"/>
    </source>
</evidence>
<dbReference type="PANTHER" id="PTHR47353">
    <property type="entry name" value="THIOREDOXIN-LIKE PROTEIN HCF164, CHLOROPLASTIC"/>
    <property type="match status" value="1"/>
</dbReference>
<dbReference type="InterPro" id="IPR036249">
    <property type="entry name" value="Thioredoxin-like_sf"/>
</dbReference>
<dbReference type="Proteomes" id="UP000295504">
    <property type="component" value="Unassembled WGS sequence"/>
</dbReference>
<reference evidence="2 3" key="1">
    <citation type="submission" date="2019-03" db="EMBL/GenBank/DDBJ databases">
        <title>Genomic Encyclopedia of Type Strains, Phase IV (KMG-IV): sequencing the most valuable type-strain genomes for metagenomic binning, comparative biology and taxonomic classification.</title>
        <authorList>
            <person name="Goeker M."/>
        </authorList>
    </citation>
    <scope>NUCLEOTIDE SEQUENCE [LARGE SCALE GENOMIC DNA]</scope>
    <source>
        <strain evidence="2 3">DSM 100013</strain>
    </source>
</reference>
<evidence type="ECO:0000313" key="3">
    <source>
        <dbReference type="Proteomes" id="UP000295504"/>
    </source>
</evidence>
<dbReference type="Gene3D" id="3.40.30.10">
    <property type="entry name" value="Glutaredoxin"/>
    <property type="match status" value="1"/>
</dbReference>
<sequence>MLERKRKILVLILVLTAVVGILAKPYLFNSKKDLNTTSTPIEAYQKALVDGKPIFLEFYGELCPACVRMEPVVMELEEKYKDKIAFIIVDVNDPESRKLIEEYRVFSIPYFIYIDSNGEIAGYDVGSNSLEYMEEKIQIYLLTD</sequence>
<evidence type="ECO:0000313" key="2">
    <source>
        <dbReference type="EMBL" id="TCQ07920.1"/>
    </source>
</evidence>
<dbReference type="InterPro" id="IPR044241">
    <property type="entry name" value="TxlA/HCF164"/>
</dbReference>
<dbReference type="GO" id="GO:0016671">
    <property type="term" value="F:oxidoreductase activity, acting on a sulfur group of donors, disulfide as acceptor"/>
    <property type="evidence" value="ECO:0007669"/>
    <property type="project" value="TreeGrafter"/>
</dbReference>
<protein>
    <submittedName>
        <fullName evidence="2">Thioredoxin</fullName>
    </submittedName>
</protein>
<organism evidence="2 3">
    <name type="scientific">Serpentinicella alkaliphila</name>
    <dbReference type="NCBI Taxonomy" id="1734049"/>
    <lineage>
        <taxon>Bacteria</taxon>
        <taxon>Bacillati</taxon>
        <taxon>Bacillota</taxon>
        <taxon>Clostridia</taxon>
        <taxon>Peptostreptococcales</taxon>
        <taxon>Natronincolaceae</taxon>
        <taxon>Serpentinicella</taxon>
    </lineage>
</organism>
<dbReference type="SUPFAM" id="SSF52833">
    <property type="entry name" value="Thioredoxin-like"/>
    <property type="match status" value="1"/>
</dbReference>
<comment type="caution">
    <text evidence="2">The sequence shown here is derived from an EMBL/GenBank/DDBJ whole genome shotgun (WGS) entry which is preliminary data.</text>
</comment>
<dbReference type="PROSITE" id="PS51352">
    <property type="entry name" value="THIOREDOXIN_2"/>
    <property type="match status" value="1"/>
</dbReference>
<gene>
    <name evidence="2" type="ORF">EDD79_10013</name>
</gene>
<proteinExistence type="predicted"/>
<dbReference type="EMBL" id="SLYC01000001">
    <property type="protein sequence ID" value="TCQ07920.1"/>
    <property type="molecule type" value="Genomic_DNA"/>
</dbReference>